<dbReference type="EMBL" id="JBHSGQ010000009">
    <property type="protein sequence ID" value="MFC4726326.1"/>
    <property type="molecule type" value="Genomic_DNA"/>
</dbReference>
<dbReference type="RefSeq" id="WP_371392622.1">
    <property type="nucleotide sequence ID" value="NZ_CP163421.1"/>
</dbReference>
<protein>
    <submittedName>
        <fullName evidence="1">Uncharacterized protein</fullName>
    </submittedName>
</protein>
<accession>A0ABV9NGE5</accession>
<dbReference type="Proteomes" id="UP001596024">
    <property type="component" value="Unassembled WGS sequence"/>
</dbReference>
<evidence type="ECO:0000313" key="2">
    <source>
        <dbReference type="Proteomes" id="UP001596024"/>
    </source>
</evidence>
<organism evidence="1 2">
    <name type="scientific">Glycocaulis abyssi</name>
    <dbReference type="NCBI Taxonomy" id="1433403"/>
    <lineage>
        <taxon>Bacteria</taxon>
        <taxon>Pseudomonadati</taxon>
        <taxon>Pseudomonadota</taxon>
        <taxon>Alphaproteobacteria</taxon>
        <taxon>Maricaulales</taxon>
        <taxon>Maricaulaceae</taxon>
        <taxon>Glycocaulis</taxon>
    </lineage>
</organism>
<evidence type="ECO:0000313" key="1">
    <source>
        <dbReference type="EMBL" id="MFC4726326.1"/>
    </source>
</evidence>
<sequence length="104" mass="11856">MSLRALSRRIARMEANTGVRWPHVVGVRFGETEADAMARMTRQFGDMPRGHSFMVVPEAPVEPDEIAAVDSWIEEQQRQLLEECRTLDAIMDGLNNRDAKPLYN</sequence>
<keyword evidence="2" id="KW-1185">Reference proteome</keyword>
<comment type="caution">
    <text evidence="1">The sequence shown here is derived from an EMBL/GenBank/DDBJ whole genome shotgun (WGS) entry which is preliminary data.</text>
</comment>
<proteinExistence type="predicted"/>
<gene>
    <name evidence="1" type="ORF">ACFPB0_13600</name>
</gene>
<name>A0ABV9NGE5_9PROT</name>
<reference evidence="2" key="1">
    <citation type="journal article" date="2019" name="Int. J. Syst. Evol. Microbiol.">
        <title>The Global Catalogue of Microorganisms (GCM) 10K type strain sequencing project: providing services to taxonomists for standard genome sequencing and annotation.</title>
        <authorList>
            <consortium name="The Broad Institute Genomics Platform"/>
            <consortium name="The Broad Institute Genome Sequencing Center for Infectious Disease"/>
            <person name="Wu L."/>
            <person name="Ma J."/>
        </authorList>
    </citation>
    <scope>NUCLEOTIDE SEQUENCE [LARGE SCALE GENOMIC DNA]</scope>
    <source>
        <strain evidence="2">CCUG 62981</strain>
    </source>
</reference>